<gene>
    <name evidence="13" type="ORF">ACIPEN_05925</name>
</gene>
<evidence type="ECO:0000313" key="13">
    <source>
        <dbReference type="EMBL" id="MFJ3045347.1"/>
    </source>
</evidence>
<dbReference type="InterPro" id="IPR002299">
    <property type="entry name" value="Porin_Neis"/>
</dbReference>
<keyword evidence="6 11" id="KW-0732">Signal</keyword>
<evidence type="ECO:0000256" key="2">
    <source>
        <dbReference type="ARBA" id="ARBA00011233"/>
    </source>
</evidence>
<dbReference type="SUPFAM" id="SSF56935">
    <property type="entry name" value="Porins"/>
    <property type="match status" value="1"/>
</dbReference>
<dbReference type="InterPro" id="IPR033900">
    <property type="entry name" value="Gram_neg_porin_domain"/>
</dbReference>
<dbReference type="PANTHER" id="PTHR34501">
    <property type="entry name" value="PROTEIN YDDL-RELATED"/>
    <property type="match status" value="1"/>
</dbReference>
<sequence length="370" mass="38369">MKHKVLAAAVFATVGIQAIPSYAQSSVTIYGLIDTGYVLETGGLAGKVSKLTSGISGGSRIGFKGTEDLGGGMSAVFLLEAGFNNDTGGVGQVSASNPTPLFGRQSYVGLNGGFGSVLVGRQYTPQYLVMAAIDPFGTGYAGDAANLMPNTGNAASRMDNTVKYLTPNFSGFTGEFAYGFGETAGSTKTASQIGAALGYANGPLTLKLGFHSRNNDTATAQNSSARNTLFGGMYDFGVAKLHAMYGIDKGVNSSPLRNAGTVVGTSTVGLYGVPLTPSTDSTDLLVGVTVPFGAVHNVMASYIHKNDKTSRNQDADQYAVGYRYSLSKRTDLYAAYAHIRNKNGANYTVGSSIEAGSGSSAWNLGMRHTF</sequence>
<keyword evidence="8" id="KW-0626">Porin</keyword>
<dbReference type="Proteomes" id="UP001617427">
    <property type="component" value="Unassembled WGS sequence"/>
</dbReference>
<dbReference type="InterPro" id="IPR050298">
    <property type="entry name" value="Gram-neg_bact_OMP"/>
</dbReference>
<keyword evidence="4" id="KW-1134">Transmembrane beta strand</keyword>
<keyword evidence="5" id="KW-0812">Transmembrane</keyword>
<feature type="domain" description="Porin" evidence="12">
    <location>
        <begin position="7"/>
        <end position="343"/>
    </location>
</feature>
<proteinExistence type="predicted"/>
<evidence type="ECO:0000256" key="8">
    <source>
        <dbReference type="ARBA" id="ARBA00023114"/>
    </source>
</evidence>
<evidence type="ECO:0000313" key="14">
    <source>
        <dbReference type="Proteomes" id="UP001617427"/>
    </source>
</evidence>
<dbReference type="CDD" id="cd00342">
    <property type="entry name" value="gram_neg_porins"/>
    <property type="match status" value="1"/>
</dbReference>
<comment type="subcellular location">
    <subcellularLocation>
        <location evidence="1">Cell outer membrane</location>
        <topology evidence="1">Multi-pass membrane protein</topology>
    </subcellularLocation>
</comment>
<keyword evidence="14" id="KW-1185">Reference proteome</keyword>
<protein>
    <submittedName>
        <fullName evidence="13">Porin</fullName>
    </submittedName>
</protein>
<dbReference type="PRINTS" id="PR00184">
    <property type="entry name" value="NEISSPPORIN"/>
</dbReference>
<comment type="subunit">
    <text evidence="2">Homotrimer.</text>
</comment>
<keyword evidence="7" id="KW-0406">Ion transport</keyword>
<evidence type="ECO:0000256" key="1">
    <source>
        <dbReference type="ARBA" id="ARBA00004571"/>
    </source>
</evidence>
<evidence type="ECO:0000256" key="9">
    <source>
        <dbReference type="ARBA" id="ARBA00023136"/>
    </source>
</evidence>
<evidence type="ECO:0000256" key="3">
    <source>
        <dbReference type="ARBA" id="ARBA00022448"/>
    </source>
</evidence>
<accession>A0ABW8EYH7</accession>
<keyword evidence="10" id="KW-0998">Cell outer membrane</keyword>
<reference evidence="13 14" key="1">
    <citation type="submission" date="2024-10" db="EMBL/GenBank/DDBJ databases">
        <title>The Natural Products Discovery Center: Release of the First 8490 Sequenced Strains for Exploring Actinobacteria Biosynthetic Diversity.</title>
        <authorList>
            <person name="Kalkreuter E."/>
            <person name="Kautsar S.A."/>
            <person name="Yang D."/>
            <person name="Bader C.D."/>
            <person name="Teijaro C.N."/>
            <person name="Fluegel L."/>
            <person name="Davis C.M."/>
            <person name="Simpson J.R."/>
            <person name="Lauterbach L."/>
            <person name="Steele A.D."/>
            <person name="Gui C."/>
            <person name="Meng S."/>
            <person name="Li G."/>
            <person name="Viehrig K."/>
            <person name="Ye F."/>
            <person name="Su P."/>
            <person name="Kiefer A.F."/>
            <person name="Nichols A."/>
            <person name="Cepeda A.J."/>
            <person name="Yan W."/>
            <person name="Fan B."/>
            <person name="Jiang Y."/>
            <person name="Adhikari A."/>
            <person name="Zheng C.-J."/>
            <person name="Schuster L."/>
            <person name="Cowan T.M."/>
            <person name="Smanski M.J."/>
            <person name="Chevrette M.G."/>
            <person name="De Carvalho L.P.S."/>
            <person name="Shen B."/>
        </authorList>
    </citation>
    <scope>NUCLEOTIDE SEQUENCE [LARGE SCALE GENOMIC DNA]</scope>
    <source>
        <strain evidence="13 14">NPDC087045</strain>
    </source>
</reference>
<dbReference type="PANTHER" id="PTHR34501:SF9">
    <property type="entry name" value="MAJOR OUTER MEMBRANE PROTEIN P.IA"/>
    <property type="match status" value="1"/>
</dbReference>
<dbReference type="InterPro" id="IPR001702">
    <property type="entry name" value="Porin_Gram-ve"/>
</dbReference>
<name>A0ABW8EYH7_9BURK</name>
<evidence type="ECO:0000256" key="10">
    <source>
        <dbReference type="ARBA" id="ARBA00023237"/>
    </source>
</evidence>
<evidence type="ECO:0000256" key="6">
    <source>
        <dbReference type="ARBA" id="ARBA00022729"/>
    </source>
</evidence>
<dbReference type="Gene3D" id="2.40.160.10">
    <property type="entry name" value="Porin"/>
    <property type="match status" value="1"/>
</dbReference>
<comment type="caution">
    <text evidence="13">The sequence shown here is derived from an EMBL/GenBank/DDBJ whole genome shotgun (WGS) entry which is preliminary data.</text>
</comment>
<evidence type="ECO:0000256" key="5">
    <source>
        <dbReference type="ARBA" id="ARBA00022692"/>
    </source>
</evidence>
<feature type="signal peptide" evidence="11">
    <location>
        <begin position="1"/>
        <end position="23"/>
    </location>
</feature>
<evidence type="ECO:0000256" key="11">
    <source>
        <dbReference type="SAM" id="SignalP"/>
    </source>
</evidence>
<dbReference type="EMBL" id="JBIUZV010000003">
    <property type="protein sequence ID" value="MFJ3045347.1"/>
    <property type="molecule type" value="Genomic_DNA"/>
</dbReference>
<keyword evidence="3" id="KW-0813">Transport</keyword>
<feature type="chain" id="PRO_5047464173" evidence="11">
    <location>
        <begin position="24"/>
        <end position="370"/>
    </location>
</feature>
<dbReference type="InterPro" id="IPR023614">
    <property type="entry name" value="Porin_dom_sf"/>
</dbReference>
<dbReference type="Pfam" id="PF13609">
    <property type="entry name" value="Porin_4"/>
    <property type="match status" value="1"/>
</dbReference>
<organism evidence="13 14">
    <name type="scientific">Herbaspirillum chlorophenolicum</name>
    <dbReference type="NCBI Taxonomy" id="211589"/>
    <lineage>
        <taxon>Bacteria</taxon>
        <taxon>Pseudomonadati</taxon>
        <taxon>Pseudomonadota</taxon>
        <taxon>Betaproteobacteria</taxon>
        <taxon>Burkholderiales</taxon>
        <taxon>Oxalobacteraceae</taxon>
        <taxon>Herbaspirillum</taxon>
    </lineage>
</organism>
<dbReference type="RefSeq" id="WP_402698891.1">
    <property type="nucleotide sequence ID" value="NZ_JBIUZV010000003.1"/>
</dbReference>
<evidence type="ECO:0000259" key="12">
    <source>
        <dbReference type="Pfam" id="PF13609"/>
    </source>
</evidence>
<dbReference type="PRINTS" id="PR00182">
    <property type="entry name" value="ECOLNEIPORIN"/>
</dbReference>
<evidence type="ECO:0000256" key="7">
    <source>
        <dbReference type="ARBA" id="ARBA00023065"/>
    </source>
</evidence>
<keyword evidence="9" id="KW-0472">Membrane</keyword>
<evidence type="ECO:0000256" key="4">
    <source>
        <dbReference type="ARBA" id="ARBA00022452"/>
    </source>
</evidence>